<dbReference type="InterPro" id="IPR011063">
    <property type="entry name" value="TilS/TtcA_N"/>
</dbReference>
<dbReference type="EMBL" id="DVNM01000026">
    <property type="protein sequence ID" value="HIU69253.1"/>
    <property type="molecule type" value="Genomic_DNA"/>
</dbReference>
<reference evidence="10" key="2">
    <citation type="journal article" date="2021" name="PeerJ">
        <title>Extensive microbial diversity within the chicken gut microbiome revealed by metagenomics and culture.</title>
        <authorList>
            <person name="Gilroy R."/>
            <person name="Ravi A."/>
            <person name="Getino M."/>
            <person name="Pursley I."/>
            <person name="Horton D.L."/>
            <person name="Alikhan N.F."/>
            <person name="Baker D."/>
            <person name="Gharbi K."/>
            <person name="Hall N."/>
            <person name="Watson M."/>
            <person name="Adriaenssens E.M."/>
            <person name="Foster-Nyarko E."/>
            <person name="Jarju S."/>
            <person name="Secka A."/>
            <person name="Antonio M."/>
            <person name="Oren A."/>
            <person name="Chaudhuri R.R."/>
            <person name="La Ragione R."/>
            <person name="Hildebrand F."/>
            <person name="Pallen M.J."/>
        </authorList>
    </citation>
    <scope>NUCLEOTIDE SEQUENCE</scope>
    <source>
        <strain evidence="10">CHK176-6737</strain>
    </source>
</reference>
<name>A0A9D1MUY8_9FIRM</name>
<evidence type="ECO:0000256" key="7">
    <source>
        <dbReference type="ARBA" id="ARBA00048539"/>
    </source>
</evidence>
<dbReference type="InterPro" id="IPR014729">
    <property type="entry name" value="Rossmann-like_a/b/a_fold"/>
</dbReference>
<comment type="domain">
    <text evidence="8">The N-terminal region contains the highly conserved SGGXDS motif, predicted to be a P-loop motif involved in ATP binding.</text>
</comment>
<evidence type="ECO:0000256" key="1">
    <source>
        <dbReference type="ARBA" id="ARBA00004496"/>
    </source>
</evidence>
<evidence type="ECO:0000256" key="2">
    <source>
        <dbReference type="ARBA" id="ARBA00022490"/>
    </source>
</evidence>
<dbReference type="GO" id="GO:0005524">
    <property type="term" value="F:ATP binding"/>
    <property type="evidence" value="ECO:0007669"/>
    <property type="project" value="UniProtKB-UniRule"/>
</dbReference>
<keyword evidence="2 8" id="KW-0963">Cytoplasm</keyword>
<comment type="function">
    <text evidence="8">Ligates lysine onto the cytidine present at position 34 of the AUA codon-specific tRNA(Ile) that contains the anticodon CAU, in an ATP-dependent manner. Cytidine is converted to lysidine, thus changing the amino acid specificity of the tRNA from methionine to isoleucine.</text>
</comment>
<dbReference type="EC" id="6.3.4.19" evidence="8"/>
<dbReference type="GO" id="GO:0005737">
    <property type="term" value="C:cytoplasm"/>
    <property type="evidence" value="ECO:0007669"/>
    <property type="project" value="UniProtKB-SubCell"/>
</dbReference>
<keyword evidence="6 8" id="KW-0067">ATP-binding</keyword>
<evidence type="ECO:0000256" key="4">
    <source>
        <dbReference type="ARBA" id="ARBA00022694"/>
    </source>
</evidence>
<dbReference type="GO" id="GO:0006400">
    <property type="term" value="P:tRNA modification"/>
    <property type="evidence" value="ECO:0007669"/>
    <property type="project" value="UniProtKB-UniRule"/>
</dbReference>
<feature type="binding site" evidence="8">
    <location>
        <begin position="13"/>
        <end position="18"/>
    </location>
    <ligand>
        <name>ATP</name>
        <dbReference type="ChEBI" id="CHEBI:30616"/>
    </ligand>
</feature>
<dbReference type="Gene3D" id="3.40.50.620">
    <property type="entry name" value="HUPs"/>
    <property type="match status" value="1"/>
</dbReference>
<keyword evidence="5 8" id="KW-0547">Nucleotide-binding</keyword>
<dbReference type="SUPFAM" id="SSF52402">
    <property type="entry name" value="Adenine nucleotide alpha hydrolases-like"/>
    <property type="match status" value="1"/>
</dbReference>
<proteinExistence type="inferred from homology"/>
<evidence type="ECO:0000259" key="9">
    <source>
        <dbReference type="SMART" id="SM00977"/>
    </source>
</evidence>
<evidence type="ECO:0000256" key="6">
    <source>
        <dbReference type="ARBA" id="ARBA00022840"/>
    </source>
</evidence>
<comment type="subcellular location">
    <subcellularLocation>
        <location evidence="1 8">Cytoplasm</location>
    </subcellularLocation>
</comment>
<dbReference type="HAMAP" id="MF_01161">
    <property type="entry name" value="tRNA_Ile_lys_synt"/>
    <property type="match status" value="1"/>
</dbReference>
<dbReference type="CDD" id="cd01992">
    <property type="entry name" value="TilS_N"/>
    <property type="match status" value="1"/>
</dbReference>
<dbReference type="Proteomes" id="UP000824125">
    <property type="component" value="Unassembled WGS sequence"/>
</dbReference>
<dbReference type="PANTHER" id="PTHR43033">
    <property type="entry name" value="TRNA(ILE)-LYSIDINE SYNTHASE-RELATED"/>
    <property type="match status" value="1"/>
</dbReference>
<reference evidence="10" key="1">
    <citation type="submission" date="2020-10" db="EMBL/GenBank/DDBJ databases">
        <authorList>
            <person name="Gilroy R."/>
        </authorList>
    </citation>
    <scope>NUCLEOTIDE SEQUENCE</scope>
    <source>
        <strain evidence="10">CHK176-6737</strain>
    </source>
</reference>
<evidence type="ECO:0000256" key="8">
    <source>
        <dbReference type="HAMAP-Rule" id="MF_01161"/>
    </source>
</evidence>
<comment type="caution">
    <text evidence="10">The sequence shown here is derived from an EMBL/GenBank/DDBJ whole genome shotgun (WGS) entry which is preliminary data.</text>
</comment>
<organism evidence="10 11">
    <name type="scientific">Candidatus Scybalenecus merdavium</name>
    <dbReference type="NCBI Taxonomy" id="2840939"/>
    <lineage>
        <taxon>Bacteria</taxon>
        <taxon>Bacillati</taxon>
        <taxon>Bacillota</taxon>
        <taxon>Clostridia</taxon>
        <taxon>Eubacteriales</taxon>
        <taxon>Oscillospiraceae</taxon>
        <taxon>Oscillospiraceae incertae sedis</taxon>
        <taxon>Candidatus Scybalenecus</taxon>
    </lineage>
</organism>
<evidence type="ECO:0000256" key="3">
    <source>
        <dbReference type="ARBA" id="ARBA00022598"/>
    </source>
</evidence>
<keyword evidence="4 8" id="KW-0819">tRNA processing</keyword>
<dbReference type="PANTHER" id="PTHR43033:SF1">
    <property type="entry name" value="TRNA(ILE)-LYSIDINE SYNTHASE-RELATED"/>
    <property type="match status" value="1"/>
</dbReference>
<dbReference type="InterPro" id="IPR012796">
    <property type="entry name" value="Lysidine-tRNA-synth_C"/>
</dbReference>
<evidence type="ECO:0000313" key="10">
    <source>
        <dbReference type="EMBL" id="HIU69253.1"/>
    </source>
</evidence>
<dbReference type="NCBIfam" id="TIGR02432">
    <property type="entry name" value="lysidine_TilS_N"/>
    <property type="match status" value="1"/>
</dbReference>
<dbReference type="SUPFAM" id="SSF56037">
    <property type="entry name" value="PheT/TilS domain"/>
    <property type="match status" value="1"/>
</dbReference>
<evidence type="ECO:0000256" key="5">
    <source>
        <dbReference type="ARBA" id="ARBA00022741"/>
    </source>
</evidence>
<dbReference type="Pfam" id="PF11734">
    <property type="entry name" value="TilS_C"/>
    <property type="match status" value="1"/>
</dbReference>
<evidence type="ECO:0000313" key="11">
    <source>
        <dbReference type="Proteomes" id="UP000824125"/>
    </source>
</evidence>
<comment type="similarity">
    <text evidence="8">Belongs to the tRNA(Ile)-lysidine synthase family.</text>
</comment>
<dbReference type="NCBIfam" id="TIGR02433">
    <property type="entry name" value="lysidine_TilS_C"/>
    <property type="match status" value="1"/>
</dbReference>
<dbReference type="Pfam" id="PF01171">
    <property type="entry name" value="ATP_bind_3"/>
    <property type="match status" value="1"/>
</dbReference>
<dbReference type="InterPro" id="IPR012795">
    <property type="entry name" value="tRNA_Ile_lys_synt_N"/>
</dbReference>
<comment type="catalytic activity">
    <reaction evidence="7 8">
        <text>cytidine(34) in tRNA(Ile2) + L-lysine + ATP = lysidine(34) in tRNA(Ile2) + AMP + diphosphate + H(+)</text>
        <dbReference type="Rhea" id="RHEA:43744"/>
        <dbReference type="Rhea" id="RHEA-COMP:10625"/>
        <dbReference type="Rhea" id="RHEA-COMP:10670"/>
        <dbReference type="ChEBI" id="CHEBI:15378"/>
        <dbReference type="ChEBI" id="CHEBI:30616"/>
        <dbReference type="ChEBI" id="CHEBI:32551"/>
        <dbReference type="ChEBI" id="CHEBI:33019"/>
        <dbReference type="ChEBI" id="CHEBI:82748"/>
        <dbReference type="ChEBI" id="CHEBI:83665"/>
        <dbReference type="ChEBI" id="CHEBI:456215"/>
        <dbReference type="EC" id="6.3.4.19"/>
    </reaction>
</comment>
<dbReference type="GO" id="GO:0032267">
    <property type="term" value="F:tRNA(Ile)-lysidine synthase activity"/>
    <property type="evidence" value="ECO:0007669"/>
    <property type="project" value="UniProtKB-EC"/>
</dbReference>
<sequence>MLHPGDTVLAAVSGGADSMALVSVLYKYREKLGIRLVCAHVEHGLRGDESVRDMEFVRAWCNAHGVQLYTLSIRAAEEAAAQKMGVEEYARMRRYAFFESIACDKIATAHTKSDNVETMLFRLARGTSPHGLCGIPPVRGKIIRPLLDVSGQEVRAYCAQEGIRFVTDSTNEDNAYSRNYVRHVLVPAFEKLNPAFLSAAASLQGDVALSEQALDGQAQALFQKALGQNGLEKAQLLGENAYVVKKVISRYAASFGLRLNREKLEAAYALLFKNARTAAGGGYMFVANKAYIHLTNFSERPFAAEFEQNVITYEEFVKNAAFYQKEFDFLCDYDKIKSAVSVRGRMPGDRLTLNGRNCTKSLKKYMNELQIPVEKRASVPVVCDGSRVIGLAGYAVDACVAICESTKKVLLLKIRGRSGQ</sequence>
<dbReference type="InterPro" id="IPR012094">
    <property type="entry name" value="tRNA_Ile_lys_synt"/>
</dbReference>
<feature type="domain" description="Lysidine-tRNA(Ile) synthetase C-terminal" evidence="9">
    <location>
        <begin position="340"/>
        <end position="412"/>
    </location>
</feature>
<dbReference type="SMART" id="SM00977">
    <property type="entry name" value="TilS_C"/>
    <property type="match status" value="1"/>
</dbReference>
<protein>
    <recommendedName>
        <fullName evidence="8">tRNA(Ile)-lysidine synthase</fullName>
        <ecNumber evidence="8">6.3.4.19</ecNumber>
    </recommendedName>
    <alternativeName>
        <fullName evidence="8">tRNA(Ile)-2-lysyl-cytidine synthase</fullName>
    </alternativeName>
    <alternativeName>
        <fullName evidence="8">tRNA(Ile)-lysidine synthetase</fullName>
    </alternativeName>
</protein>
<dbReference type="AlphaFoldDB" id="A0A9D1MUY8"/>
<keyword evidence="3 8" id="KW-0436">Ligase</keyword>
<gene>
    <name evidence="8 10" type="primary">tilS</name>
    <name evidence="10" type="ORF">IAD23_04770</name>
</gene>
<accession>A0A9D1MUY8</accession>